<protein>
    <submittedName>
        <fullName evidence="2">Uncharacterized protein</fullName>
    </submittedName>
</protein>
<organism evidence="2 3">
    <name type="scientific">Byssothecium circinans</name>
    <dbReference type="NCBI Taxonomy" id="147558"/>
    <lineage>
        <taxon>Eukaryota</taxon>
        <taxon>Fungi</taxon>
        <taxon>Dikarya</taxon>
        <taxon>Ascomycota</taxon>
        <taxon>Pezizomycotina</taxon>
        <taxon>Dothideomycetes</taxon>
        <taxon>Pleosporomycetidae</taxon>
        <taxon>Pleosporales</taxon>
        <taxon>Massarineae</taxon>
        <taxon>Massarinaceae</taxon>
        <taxon>Byssothecium</taxon>
    </lineage>
</organism>
<gene>
    <name evidence="2" type="ORF">CC80DRAFT_536657</name>
</gene>
<sequence length="402" mass="45635">MLPDRAVRERSWSGAPPNVPFLEVHLQYLPGWGKSHFWKYYKQHAQGVILDNPDEQISALGEDRVSDDTGGIQNGDSIIKEMGTLSDAPQNAVGAAQPKWQAWLARVRELYDKQKAKAPPDTDLWYSYLEEISLIKEPYEIAKYVTILNPNIEDVYVQSTTRDDGGYYATVWPGTDGIDGTILHEGKNYEGKKSSSLGLALKSLREELEPEVLKKATSYEAELTINKDWVNVYEQHYFWMGNTHDRLREARIGRININRYECDDPSSWQRLKTQIKKRLSGHTSTRSTNELSFNMFNNPYTVQIAKHLLNKANRPGDKATRSGDEATGPDDVASEPKSPAIIYFLRCTKVEEASYRGTLFTGKKRWWEEVLDEDLQEEYLTKSGSSIEESLSALCAIILGEG</sequence>
<name>A0A6A5TQC7_9PLEO</name>
<accession>A0A6A5TQC7</accession>
<proteinExistence type="predicted"/>
<dbReference type="Proteomes" id="UP000800035">
    <property type="component" value="Unassembled WGS sequence"/>
</dbReference>
<reference evidence="2" key="1">
    <citation type="journal article" date="2020" name="Stud. Mycol.">
        <title>101 Dothideomycetes genomes: a test case for predicting lifestyles and emergence of pathogens.</title>
        <authorList>
            <person name="Haridas S."/>
            <person name="Albert R."/>
            <person name="Binder M."/>
            <person name="Bloem J."/>
            <person name="Labutti K."/>
            <person name="Salamov A."/>
            <person name="Andreopoulos B."/>
            <person name="Baker S."/>
            <person name="Barry K."/>
            <person name="Bills G."/>
            <person name="Bluhm B."/>
            <person name="Cannon C."/>
            <person name="Castanera R."/>
            <person name="Culley D."/>
            <person name="Daum C."/>
            <person name="Ezra D."/>
            <person name="Gonzalez J."/>
            <person name="Henrissat B."/>
            <person name="Kuo A."/>
            <person name="Liang C."/>
            <person name="Lipzen A."/>
            <person name="Lutzoni F."/>
            <person name="Magnuson J."/>
            <person name="Mondo S."/>
            <person name="Nolan M."/>
            <person name="Ohm R."/>
            <person name="Pangilinan J."/>
            <person name="Park H.-J."/>
            <person name="Ramirez L."/>
            <person name="Alfaro M."/>
            <person name="Sun H."/>
            <person name="Tritt A."/>
            <person name="Yoshinaga Y."/>
            <person name="Zwiers L.-H."/>
            <person name="Turgeon B."/>
            <person name="Goodwin S."/>
            <person name="Spatafora J."/>
            <person name="Crous P."/>
            <person name="Grigoriev I."/>
        </authorList>
    </citation>
    <scope>NUCLEOTIDE SEQUENCE</scope>
    <source>
        <strain evidence="2">CBS 675.92</strain>
    </source>
</reference>
<feature type="region of interest" description="Disordered" evidence="1">
    <location>
        <begin position="313"/>
        <end position="334"/>
    </location>
</feature>
<keyword evidence="3" id="KW-1185">Reference proteome</keyword>
<feature type="compositionally biased region" description="Basic and acidic residues" evidence="1">
    <location>
        <begin position="314"/>
        <end position="324"/>
    </location>
</feature>
<evidence type="ECO:0000313" key="2">
    <source>
        <dbReference type="EMBL" id="KAF1954895.1"/>
    </source>
</evidence>
<evidence type="ECO:0000313" key="3">
    <source>
        <dbReference type="Proteomes" id="UP000800035"/>
    </source>
</evidence>
<dbReference type="AlphaFoldDB" id="A0A6A5TQC7"/>
<dbReference type="EMBL" id="ML976997">
    <property type="protein sequence ID" value="KAF1954895.1"/>
    <property type="molecule type" value="Genomic_DNA"/>
</dbReference>
<evidence type="ECO:0000256" key="1">
    <source>
        <dbReference type="SAM" id="MobiDB-lite"/>
    </source>
</evidence>